<organism evidence="7 8">
    <name type="scientific">Aquatica leii</name>
    <dbReference type="NCBI Taxonomy" id="1421715"/>
    <lineage>
        <taxon>Eukaryota</taxon>
        <taxon>Metazoa</taxon>
        <taxon>Ecdysozoa</taxon>
        <taxon>Arthropoda</taxon>
        <taxon>Hexapoda</taxon>
        <taxon>Insecta</taxon>
        <taxon>Pterygota</taxon>
        <taxon>Neoptera</taxon>
        <taxon>Endopterygota</taxon>
        <taxon>Coleoptera</taxon>
        <taxon>Polyphaga</taxon>
        <taxon>Elateriformia</taxon>
        <taxon>Elateroidea</taxon>
        <taxon>Lampyridae</taxon>
        <taxon>Luciolinae</taxon>
        <taxon>Aquatica</taxon>
    </lineage>
</organism>
<keyword evidence="8" id="KW-1185">Reference proteome</keyword>
<comment type="subcellular location">
    <subcellularLocation>
        <location evidence="1">Peroxisome</location>
    </subcellularLocation>
</comment>
<dbReference type="PANTHER" id="PTHR24096:SF149">
    <property type="entry name" value="AMP-BINDING DOMAIN-CONTAINING PROTEIN-RELATED"/>
    <property type="match status" value="1"/>
</dbReference>
<dbReference type="PANTHER" id="PTHR24096">
    <property type="entry name" value="LONG-CHAIN-FATTY-ACID--COA LIGASE"/>
    <property type="match status" value="1"/>
</dbReference>
<accession>A0AAN7Q333</accession>
<dbReference type="SUPFAM" id="SSF56801">
    <property type="entry name" value="Acetyl-CoA synthetase-like"/>
    <property type="match status" value="1"/>
</dbReference>
<feature type="domain" description="AMP-binding enzyme C-terminal" evidence="6">
    <location>
        <begin position="452"/>
        <end position="525"/>
    </location>
</feature>
<evidence type="ECO:0000259" key="6">
    <source>
        <dbReference type="Pfam" id="PF13193"/>
    </source>
</evidence>
<evidence type="ECO:0000259" key="5">
    <source>
        <dbReference type="Pfam" id="PF00501"/>
    </source>
</evidence>
<proteinExistence type="inferred from homology"/>
<gene>
    <name evidence="7" type="ORF">RN001_010236</name>
</gene>
<evidence type="ECO:0000256" key="3">
    <source>
        <dbReference type="ARBA" id="ARBA00022598"/>
    </source>
</evidence>
<dbReference type="Proteomes" id="UP001353858">
    <property type="component" value="Unassembled WGS sequence"/>
</dbReference>
<dbReference type="EMBL" id="JARPUR010000004">
    <property type="protein sequence ID" value="KAK4877730.1"/>
    <property type="molecule type" value="Genomic_DNA"/>
</dbReference>
<evidence type="ECO:0008006" key="9">
    <source>
        <dbReference type="Google" id="ProtNLM"/>
    </source>
</evidence>
<dbReference type="GO" id="GO:0016405">
    <property type="term" value="F:CoA-ligase activity"/>
    <property type="evidence" value="ECO:0007669"/>
    <property type="project" value="TreeGrafter"/>
</dbReference>
<evidence type="ECO:0000313" key="7">
    <source>
        <dbReference type="EMBL" id="KAK4877730.1"/>
    </source>
</evidence>
<protein>
    <recommendedName>
        <fullName evidence="9">Luciferin 4-monooxygenase</fullName>
    </recommendedName>
</protein>
<evidence type="ECO:0000256" key="1">
    <source>
        <dbReference type="ARBA" id="ARBA00004275"/>
    </source>
</evidence>
<dbReference type="Gene3D" id="3.40.50.12780">
    <property type="entry name" value="N-terminal domain of ligase-like"/>
    <property type="match status" value="1"/>
</dbReference>
<feature type="domain" description="AMP-dependent synthetase/ligase" evidence="5">
    <location>
        <begin position="39"/>
        <end position="402"/>
    </location>
</feature>
<dbReference type="PROSITE" id="PS00455">
    <property type="entry name" value="AMP_BINDING"/>
    <property type="match status" value="1"/>
</dbReference>
<dbReference type="InterPro" id="IPR000873">
    <property type="entry name" value="AMP-dep_synth/lig_dom"/>
</dbReference>
<dbReference type="InterPro" id="IPR045851">
    <property type="entry name" value="AMP-bd_C_sf"/>
</dbReference>
<dbReference type="InterPro" id="IPR020845">
    <property type="entry name" value="AMP-binding_CS"/>
</dbReference>
<dbReference type="AlphaFoldDB" id="A0AAN7Q333"/>
<dbReference type="Pfam" id="PF00501">
    <property type="entry name" value="AMP-binding"/>
    <property type="match status" value="1"/>
</dbReference>
<dbReference type="GO" id="GO:0005777">
    <property type="term" value="C:peroxisome"/>
    <property type="evidence" value="ECO:0007669"/>
    <property type="project" value="UniProtKB-SubCell"/>
</dbReference>
<evidence type="ECO:0000256" key="4">
    <source>
        <dbReference type="ARBA" id="ARBA00023140"/>
    </source>
</evidence>
<reference evidence="8" key="1">
    <citation type="submission" date="2023-01" db="EMBL/GenBank/DDBJ databases">
        <title>Key to firefly adult light organ development and bioluminescence: homeobox transcription factors regulate luciferase expression and transportation to peroxisome.</title>
        <authorList>
            <person name="Fu X."/>
        </authorList>
    </citation>
    <scope>NUCLEOTIDE SEQUENCE [LARGE SCALE GENOMIC DNA]</scope>
</reference>
<name>A0AAN7Q333_9COLE</name>
<dbReference type="Pfam" id="PF13193">
    <property type="entry name" value="AMP-binding_C"/>
    <property type="match status" value="1"/>
</dbReference>
<comment type="similarity">
    <text evidence="2">Belongs to the ATP-dependent AMP-binding enzyme family.</text>
</comment>
<evidence type="ECO:0000313" key="8">
    <source>
        <dbReference type="Proteomes" id="UP001353858"/>
    </source>
</evidence>
<keyword evidence="3" id="KW-0436">Ligase</keyword>
<comment type="caution">
    <text evidence="7">The sequence shown here is derived from an EMBL/GenBank/DDBJ whole genome shotgun (WGS) entry which is preliminary data.</text>
</comment>
<dbReference type="Gene3D" id="3.30.300.30">
    <property type="match status" value="1"/>
</dbReference>
<keyword evidence="4" id="KW-0576">Peroxisome</keyword>
<sequence>MSVDQAQDITKDSNNVIYGPCKEIPTVDGIGTTLFNYMKKYGSSIAQIDGITGQKRTHNELLERCIKTCIYMQSKGIKPNDVVTICSLNHLDTFVPFVGGLFAGAIIACTDPRLSLLDTVYLIEQIRPNILFVSEDAVDLIEKTLEQVGIESEIVVFGNSKKHTEFTQINSINYDESFSPHIVKNIKETAVITFSSGSTGSPKGVCLNHFGLLAPSLLNRTETSTLVVISTSTLYWISAVINFIRNVIFNFTQVIIPDFDEIEIWNWIKTYKVSLVFLASSQLITLAKKGRPADADTSSVRLVLTGGTKISEEQILKIRSLFPNGIVLYAYGLAETSGLGVSLDFMDNKTDLKIYHEKPNCIGRPQPCCVYKVIDTETGENLGPNEIGELCIKTVFHMNGYYNNDSTDSWDSEGFIKTGDLVYYDEEFGFYYVDRIKEMLKYRSWQISPAQLEAIILNHPAVKNVVVVGKLDPEDGDHPLAVVEITKPLSEEEIMNFVAEQVSDMHRLRGGVKFVDKIPVSVTGKNRRMFIKDLVNKNQL</sequence>
<dbReference type="InterPro" id="IPR025110">
    <property type="entry name" value="AMP-bd_C"/>
</dbReference>
<evidence type="ECO:0000256" key="2">
    <source>
        <dbReference type="ARBA" id="ARBA00006432"/>
    </source>
</evidence>
<dbReference type="InterPro" id="IPR042099">
    <property type="entry name" value="ANL_N_sf"/>
</dbReference>